<dbReference type="EMBL" id="LHXW01000076">
    <property type="protein sequence ID" value="KXA99035.1"/>
    <property type="molecule type" value="Genomic_DNA"/>
</dbReference>
<organism evidence="2 3">
    <name type="scientific">candidate division MSBL1 archaeon SCGC-AAA261C02</name>
    <dbReference type="NCBI Taxonomy" id="1698272"/>
    <lineage>
        <taxon>Archaea</taxon>
        <taxon>Methanobacteriati</taxon>
        <taxon>Methanobacteriota</taxon>
        <taxon>candidate division MSBL1</taxon>
    </lineage>
</organism>
<dbReference type="Proteomes" id="UP000070520">
    <property type="component" value="Unassembled WGS sequence"/>
</dbReference>
<dbReference type="AlphaFoldDB" id="A0A133UXY0"/>
<dbReference type="PANTHER" id="PTHR34614:SF2">
    <property type="entry name" value="TRANSPOSASE IS4-LIKE DOMAIN-CONTAINING PROTEIN"/>
    <property type="match status" value="1"/>
</dbReference>
<dbReference type="Pfam" id="PF01609">
    <property type="entry name" value="DDE_Tnp_1"/>
    <property type="match status" value="1"/>
</dbReference>
<evidence type="ECO:0000313" key="3">
    <source>
        <dbReference type="Proteomes" id="UP000070520"/>
    </source>
</evidence>
<accession>A0A133UXY0</accession>
<dbReference type="NCBIfam" id="NF033559">
    <property type="entry name" value="transpos_IS1634"/>
    <property type="match status" value="1"/>
</dbReference>
<dbReference type="InterPro" id="IPR002559">
    <property type="entry name" value="Transposase_11"/>
</dbReference>
<feature type="non-terminal residue" evidence="2">
    <location>
        <position position="1"/>
    </location>
</feature>
<dbReference type="GO" id="GO:0003677">
    <property type="term" value="F:DNA binding"/>
    <property type="evidence" value="ECO:0007669"/>
    <property type="project" value="InterPro"/>
</dbReference>
<gene>
    <name evidence="2" type="ORF">AKJ42_03845</name>
</gene>
<dbReference type="InterPro" id="IPR047654">
    <property type="entry name" value="IS1634_transpos"/>
</dbReference>
<dbReference type="PANTHER" id="PTHR34614">
    <property type="match status" value="1"/>
</dbReference>
<dbReference type="GO" id="GO:0006313">
    <property type="term" value="P:DNA transposition"/>
    <property type="evidence" value="ECO:0007669"/>
    <property type="project" value="InterPro"/>
</dbReference>
<sequence length="429" mass="49853">RNSEPCSRLKLPRWYEKTALPLLTGIKPGELKEHTLLRALDYLQEEQTRDIQREIYQSIKQKFGIETGRVYYDLTSSYFEGTNCGLAEHGYSRDKRPDKLQIVLGLAVDQQGILITHSVFPGSTADIATIEEMSERLEKEFSIPEMLLVVDQGLMSGEKMAFLDEKGIDYLVSMGSRKKAIDQAREREWQSVDEKTRAAMLKFEENGRTKRYIVGYNKDMAEDDKAYRNSRTRRAKERLKAIKAAVEKGKLKRETKIAERAGKALERVKKYFHVEYGEGYFDYWLKEEVVEREEFYDGYYVLLTTREIKAGEAITAYREKDRVEKAIRCIKSFIDLRPTYVWKDLRVVGHVFVCMLAYQLRSVMNYILNEEKMGMSVEDALEYLQRIKVAELLFQRDGVVAVRKVTTLNKKQVALAQVFNIKNAMEIGI</sequence>
<reference evidence="2 3" key="1">
    <citation type="journal article" date="2016" name="Sci. Rep.">
        <title>Metabolic traits of an uncultured archaeal lineage -MSBL1- from brine pools of the Red Sea.</title>
        <authorList>
            <person name="Mwirichia R."/>
            <person name="Alam I."/>
            <person name="Rashid M."/>
            <person name="Vinu M."/>
            <person name="Ba-Alawi W."/>
            <person name="Anthony Kamau A."/>
            <person name="Kamanda Ngugi D."/>
            <person name="Goker M."/>
            <person name="Klenk H.P."/>
            <person name="Bajic V."/>
            <person name="Stingl U."/>
        </authorList>
    </citation>
    <scope>NUCLEOTIDE SEQUENCE [LARGE SCALE GENOMIC DNA]</scope>
    <source>
        <strain evidence="2">SCGC-AAA261C02</strain>
    </source>
</reference>
<name>A0A133UXY0_9EURY</name>
<protein>
    <recommendedName>
        <fullName evidence="1">Transposase IS4-like domain-containing protein</fullName>
    </recommendedName>
</protein>
<feature type="domain" description="Transposase IS4-like" evidence="1">
    <location>
        <begin position="88"/>
        <end position="359"/>
    </location>
</feature>
<dbReference type="GO" id="GO:0004803">
    <property type="term" value="F:transposase activity"/>
    <property type="evidence" value="ECO:0007669"/>
    <property type="project" value="InterPro"/>
</dbReference>
<evidence type="ECO:0000313" key="2">
    <source>
        <dbReference type="EMBL" id="KXA99035.1"/>
    </source>
</evidence>
<comment type="caution">
    <text evidence="2">The sequence shown here is derived from an EMBL/GenBank/DDBJ whole genome shotgun (WGS) entry which is preliminary data.</text>
</comment>
<keyword evidence="3" id="KW-1185">Reference proteome</keyword>
<evidence type="ECO:0000259" key="1">
    <source>
        <dbReference type="Pfam" id="PF01609"/>
    </source>
</evidence>
<proteinExistence type="predicted"/>